<comment type="caution">
    <text evidence="1">The sequence shown here is derived from an EMBL/GenBank/DDBJ whole genome shotgun (WGS) entry which is preliminary data.</text>
</comment>
<evidence type="ECO:0000313" key="2">
    <source>
        <dbReference type="Proteomes" id="UP000789366"/>
    </source>
</evidence>
<dbReference type="Proteomes" id="UP000789366">
    <property type="component" value="Unassembled WGS sequence"/>
</dbReference>
<protein>
    <submittedName>
        <fullName evidence="1">5770_t:CDS:1</fullName>
    </submittedName>
</protein>
<reference evidence="1" key="1">
    <citation type="submission" date="2021-06" db="EMBL/GenBank/DDBJ databases">
        <authorList>
            <person name="Kallberg Y."/>
            <person name="Tangrot J."/>
            <person name="Rosling A."/>
        </authorList>
    </citation>
    <scope>NUCLEOTIDE SEQUENCE</scope>
    <source>
        <strain evidence="1">28 12/20/2015</strain>
    </source>
</reference>
<evidence type="ECO:0000313" key="1">
    <source>
        <dbReference type="EMBL" id="CAG8664534.1"/>
    </source>
</evidence>
<accession>A0ACA9NRN4</accession>
<keyword evidence="2" id="KW-1185">Reference proteome</keyword>
<sequence length="222" mass="26296">MGNNNSSNDETENCKKEIKFKEEIRKQEMKFNEEIRKQEMKFNEEIRKQDFTIKEKLIELENMKMDLDKRKFEIEIDVAKNKHELEKGKAIMEHQHKISELIMQIQQSKQQNGKDILQTYLGKVNDLIQKNIEIYQLLFPLLHQINDEKYERLPSDIKEAINESIKKNLQSHMSPKEILDYSKTLLKNLQFNNDQDLKQVLGAAVKQNLITEGEASYLLAED</sequence>
<gene>
    <name evidence="1" type="ORF">SPELUC_LOCUS9406</name>
</gene>
<dbReference type="EMBL" id="CAJVPW010015733">
    <property type="protein sequence ID" value="CAG8664534.1"/>
    <property type="molecule type" value="Genomic_DNA"/>
</dbReference>
<organism evidence="1 2">
    <name type="scientific">Cetraspora pellucida</name>
    <dbReference type="NCBI Taxonomy" id="1433469"/>
    <lineage>
        <taxon>Eukaryota</taxon>
        <taxon>Fungi</taxon>
        <taxon>Fungi incertae sedis</taxon>
        <taxon>Mucoromycota</taxon>
        <taxon>Glomeromycotina</taxon>
        <taxon>Glomeromycetes</taxon>
        <taxon>Diversisporales</taxon>
        <taxon>Gigasporaceae</taxon>
        <taxon>Cetraspora</taxon>
    </lineage>
</organism>
<proteinExistence type="predicted"/>
<name>A0ACA9NRN4_9GLOM</name>